<evidence type="ECO:0000313" key="2">
    <source>
        <dbReference type="EMBL" id="MPM74619.1"/>
    </source>
</evidence>
<sequence>MKTAAGAEPGRWMAAYSATRPSTIWMNCFSSSACRKRSVAMPGPRITKSRWKTWASRPGVTRTAWSSTSARPPVIRNPAGTIRWSFTARKELIFIAKAEPKNLRSRSITARGHGAKMRLSRRNAPISTPWTTSRRRCETGSRC</sequence>
<accession>A0A645CCF4</accession>
<gene>
    <name evidence="2" type="ORF">SDC9_121607</name>
</gene>
<protein>
    <submittedName>
        <fullName evidence="2">Uncharacterized protein</fullName>
    </submittedName>
</protein>
<name>A0A645CCF4_9ZZZZ</name>
<feature type="region of interest" description="Disordered" evidence="1">
    <location>
        <begin position="106"/>
        <end position="143"/>
    </location>
</feature>
<dbReference type="PROSITE" id="PS51257">
    <property type="entry name" value="PROKAR_LIPOPROTEIN"/>
    <property type="match status" value="1"/>
</dbReference>
<organism evidence="2">
    <name type="scientific">bioreactor metagenome</name>
    <dbReference type="NCBI Taxonomy" id="1076179"/>
    <lineage>
        <taxon>unclassified sequences</taxon>
        <taxon>metagenomes</taxon>
        <taxon>ecological metagenomes</taxon>
    </lineage>
</organism>
<reference evidence="2" key="1">
    <citation type="submission" date="2019-08" db="EMBL/GenBank/DDBJ databases">
        <authorList>
            <person name="Kucharzyk K."/>
            <person name="Murdoch R.W."/>
            <person name="Higgins S."/>
            <person name="Loffler F."/>
        </authorList>
    </citation>
    <scope>NUCLEOTIDE SEQUENCE</scope>
</reference>
<proteinExistence type="predicted"/>
<dbReference type="AlphaFoldDB" id="A0A645CCF4"/>
<dbReference type="EMBL" id="VSSQ01026085">
    <property type="protein sequence ID" value="MPM74619.1"/>
    <property type="molecule type" value="Genomic_DNA"/>
</dbReference>
<comment type="caution">
    <text evidence="2">The sequence shown here is derived from an EMBL/GenBank/DDBJ whole genome shotgun (WGS) entry which is preliminary data.</text>
</comment>
<evidence type="ECO:0000256" key="1">
    <source>
        <dbReference type="SAM" id="MobiDB-lite"/>
    </source>
</evidence>